<evidence type="ECO:0000313" key="1">
    <source>
        <dbReference type="EMBL" id="DAF90012.1"/>
    </source>
</evidence>
<protein>
    <submittedName>
        <fullName evidence="1">Uncharacterized protein</fullName>
    </submittedName>
</protein>
<name>A0A8S5U6E2_9CAUD</name>
<organism evidence="1">
    <name type="scientific">Myoviridae sp. ctBCv9</name>
    <dbReference type="NCBI Taxonomy" id="2825045"/>
    <lineage>
        <taxon>Viruses</taxon>
        <taxon>Duplodnaviria</taxon>
        <taxon>Heunggongvirae</taxon>
        <taxon>Uroviricota</taxon>
        <taxon>Caudoviricetes</taxon>
    </lineage>
</organism>
<accession>A0A8S5U6E2</accession>
<reference evidence="1" key="1">
    <citation type="journal article" date="2021" name="Proc. Natl. Acad. Sci. U.S.A.">
        <title>A Catalog of Tens of Thousands of Viruses from Human Metagenomes Reveals Hidden Associations with Chronic Diseases.</title>
        <authorList>
            <person name="Tisza M.J."/>
            <person name="Buck C.B."/>
        </authorList>
    </citation>
    <scope>NUCLEOTIDE SEQUENCE</scope>
    <source>
        <strain evidence="1">CtBCv9</strain>
    </source>
</reference>
<proteinExistence type="predicted"/>
<dbReference type="EMBL" id="BK016019">
    <property type="protein sequence ID" value="DAF90012.1"/>
    <property type="molecule type" value="Genomic_DNA"/>
</dbReference>
<sequence>MEKITMDEVQIKLEQIEASLQLTLEGMCGDFTAVGNSTGENEKLLSLSACRRTNTVYAPALDLICDALAALSDRVGSAVN</sequence>